<feature type="domain" description="PAZ" evidence="2">
    <location>
        <begin position="236"/>
        <end position="318"/>
    </location>
</feature>
<dbReference type="Pfam" id="PF02170">
    <property type="entry name" value="PAZ"/>
    <property type="match status" value="1"/>
</dbReference>
<dbReference type="InterPro" id="IPR036085">
    <property type="entry name" value="PAZ_dom_sf"/>
</dbReference>
<dbReference type="InterPro" id="IPR003165">
    <property type="entry name" value="Piwi"/>
</dbReference>
<dbReference type="PROSITE" id="PS50821">
    <property type="entry name" value="PAZ"/>
    <property type="match status" value="1"/>
</dbReference>
<dbReference type="Pfam" id="PF02171">
    <property type="entry name" value="Piwi"/>
    <property type="match status" value="1"/>
</dbReference>
<dbReference type="InterPro" id="IPR003100">
    <property type="entry name" value="PAZ_dom"/>
</dbReference>
<organism evidence="4 5">
    <name type="scientific">Vitrella brassicaformis (strain CCMP3155)</name>
    <dbReference type="NCBI Taxonomy" id="1169540"/>
    <lineage>
        <taxon>Eukaryota</taxon>
        <taxon>Sar</taxon>
        <taxon>Alveolata</taxon>
        <taxon>Colpodellida</taxon>
        <taxon>Vitrellaceae</taxon>
        <taxon>Vitrella</taxon>
    </lineage>
</organism>
<dbReference type="PANTHER" id="PTHR22891">
    <property type="entry name" value="EUKARYOTIC TRANSLATION INITIATION FACTOR 2C"/>
    <property type="match status" value="1"/>
</dbReference>
<dbReference type="Gene3D" id="2.170.260.10">
    <property type="entry name" value="paz domain"/>
    <property type="match status" value="1"/>
</dbReference>
<dbReference type="InterPro" id="IPR036397">
    <property type="entry name" value="RNaseH_sf"/>
</dbReference>
<evidence type="ECO:0000259" key="2">
    <source>
        <dbReference type="PROSITE" id="PS50821"/>
    </source>
</evidence>
<dbReference type="SMART" id="SM00950">
    <property type="entry name" value="Piwi"/>
    <property type="match status" value="1"/>
</dbReference>
<evidence type="ECO:0000313" key="4">
    <source>
        <dbReference type="EMBL" id="CEM11784.1"/>
    </source>
</evidence>
<dbReference type="PhylomeDB" id="A0A0G4FF04"/>
<protein>
    <recommendedName>
        <fullName evidence="6">Piwi domain-containing protein</fullName>
    </recommendedName>
</protein>
<dbReference type="SUPFAM" id="SSF53098">
    <property type="entry name" value="Ribonuclease H-like"/>
    <property type="match status" value="1"/>
</dbReference>
<accession>A0A0G4FF04</accession>
<dbReference type="SUPFAM" id="SSF101690">
    <property type="entry name" value="PAZ domain"/>
    <property type="match status" value="1"/>
</dbReference>
<reference evidence="4 5" key="1">
    <citation type="submission" date="2014-11" db="EMBL/GenBank/DDBJ databases">
        <authorList>
            <person name="Zhu J."/>
            <person name="Qi W."/>
            <person name="Song R."/>
        </authorList>
    </citation>
    <scope>NUCLEOTIDE SEQUENCE [LARGE SCALE GENOMIC DNA]</scope>
</reference>
<proteinExistence type="inferred from homology"/>
<evidence type="ECO:0000256" key="1">
    <source>
        <dbReference type="RuleBase" id="RU361178"/>
    </source>
</evidence>
<dbReference type="OrthoDB" id="10252740at2759"/>
<dbReference type="VEuPathDB" id="CryptoDB:Vbra_9113"/>
<sequence>MTDPSGAVVRPSFCSLGNSVDAHTNLFNLKVDESVKIQVYAVNITPPITNVSEVRKVIYNAQEPILNALVADGAKVGAILHQGMNVFVTLPHSLTPNQTVSVDSTIQGNSQTFSVQLAFKHDLVLRGDDLSQEAIQYMNVALKKALGQLHMDFIGRHGFLTNMCSERAPEQLSRVKYGPNNSKEMLLLPGYFTSIQQIGKSLYLQADLTHRIVHNETLLAVIQNEQRGFSRTGTLTFEEHINDKYKGRRESGPANNRSRSLYCIDRIEFDETPETKFVDSSGNETSIAEYLLTRYGVECQPRQPLVVSERRKKVTNSEGKREEVVIRTIKLPVQCVTLTGLDDTIRNDHLINDLVGKSCRMTPDDRLKRAHRFVEVLRDNPNAKAVLDRFKLEICDAKEKVTGRKLNDGDNVNSFRYYDRPNTLETLKAPRKGKNEDTLKNSGNALRGDSFNFIPKGCLKPIKLEKWVVLADKSDAQQAQKMARDIYNAACALGMGDWEAPKWLINQSLSAMLADHQTLVKEISGAQCVVCLLPNSKGKTTSVTQLYNGLKQLLTCEGSQCACVAQCVQSKTLASNKWQTACQKVVQQIVCKVGGAAWGLNVKGRKPLMAIGVDSRKSKDSTIVSLCATVDDLFIEHFTMSQVYSSEMDLAGAFTNFISRACETFEQRNNIGVKRIVIYRTGLGEGQKVAATEYEIPAIKTGLEQACGDKQPELAVILTTQQTNTGFATAKGNQLSNPPPLSVFDKGVADDALYVWYGCHQQVTSGTITPTKYEVLHMDRWGLDVDQTINLTMQLSTMYQNWSGPIRVPAVVKMAEVCARKVAENLQLKTPTDALATFPWYL</sequence>
<evidence type="ECO:0000259" key="3">
    <source>
        <dbReference type="PROSITE" id="PS50822"/>
    </source>
</evidence>
<evidence type="ECO:0000313" key="5">
    <source>
        <dbReference type="Proteomes" id="UP000041254"/>
    </source>
</evidence>
<evidence type="ECO:0008006" key="6">
    <source>
        <dbReference type="Google" id="ProtNLM"/>
    </source>
</evidence>
<dbReference type="GO" id="GO:0003723">
    <property type="term" value="F:RNA binding"/>
    <property type="evidence" value="ECO:0007669"/>
    <property type="project" value="InterPro"/>
</dbReference>
<dbReference type="InParanoid" id="A0A0G4FF04"/>
<dbReference type="PROSITE" id="PS50822">
    <property type="entry name" value="PIWI"/>
    <property type="match status" value="1"/>
</dbReference>
<feature type="domain" description="Piwi" evidence="3">
    <location>
        <begin position="565"/>
        <end position="827"/>
    </location>
</feature>
<name>A0A0G4FF04_VITBC</name>
<keyword evidence="5" id="KW-1185">Reference proteome</keyword>
<dbReference type="Gene3D" id="3.40.50.2300">
    <property type="match status" value="1"/>
</dbReference>
<dbReference type="AlphaFoldDB" id="A0A0G4FF04"/>
<dbReference type="SMART" id="SM00949">
    <property type="entry name" value="PAZ"/>
    <property type="match status" value="1"/>
</dbReference>
<dbReference type="OMA" id="WSGTCRV"/>
<dbReference type="Proteomes" id="UP000041254">
    <property type="component" value="Unassembled WGS sequence"/>
</dbReference>
<gene>
    <name evidence="4" type="ORF">Vbra_9113</name>
</gene>
<comment type="similarity">
    <text evidence="1">Belongs to the argonaute family.</text>
</comment>
<dbReference type="Gene3D" id="3.30.420.10">
    <property type="entry name" value="Ribonuclease H-like superfamily/Ribonuclease H"/>
    <property type="match status" value="1"/>
</dbReference>
<dbReference type="EMBL" id="CDMY01000425">
    <property type="protein sequence ID" value="CEM11784.1"/>
    <property type="molecule type" value="Genomic_DNA"/>
</dbReference>
<dbReference type="InterPro" id="IPR012337">
    <property type="entry name" value="RNaseH-like_sf"/>
</dbReference>